<organism evidence="1 2">
    <name type="scientific">Pseudonocardia alni subsp. carboxydivorans</name>
    <dbReference type="NCBI Taxonomy" id="415010"/>
    <lineage>
        <taxon>Bacteria</taxon>
        <taxon>Bacillati</taxon>
        <taxon>Actinomycetota</taxon>
        <taxon>Actinomycetes</taxon>
        <taxon>Pseudonocardiales</taxon>
        <taxon>Pseudonocardiaceae</taxon>
        <taxon>Pseudonocardia</taxon>
    </lineage>
</organism>
<dbReference type="Gene3D" id="1.10.8.1060">
    <property type="entry name" value="Corynebacterium glutamicum thioredoxin-dependent arsenate reductase, N-terminal domain"/>
    <property type="match status" value="1"/>
</dbReference>
<name>A0ABU9AMH9_PSEA5</name>
<comment type="caution">
    <text evidence="1">The sequence shown here is derived from an EMBL/GenBank/DDBJ whole genome shotgun (WGS) entry which is preliminary data.</text>
</comment>
<dbReference type="EMBL" id="JBBPIX010000028">
    <property type="protein sequence ID" value="MEK6467428.1"/>
    <property type="molecule type" value="Genomic_DNA"/>
</dbReference>
<gene>
    <name evidence="1" type="ORF">WG925_27140</name>
</gene>
<protein>
    <submittedName>
        <fullName evidence="1">Uncharacterized protein</fullName>
    </submittedName>
</protein>
<accession>A0ABU9AMH9</accession>
<evidence type="ECO:0000313" key="1">
    <source>
        <dbReference type="EMBL" id="MEK6467428.1"/>
    </source>
</evidence>
<reference evidence="1 2" key="1">
    <citation type="submission" date="2024-03" db="EMBL/GenBank/DDBJ databases">
        <title>Draft genome sequence of Pseudonocardia carboxydivorans JCM 14827.</title>
        <authorList>
            <person name="Duangmal K."/>
        </authorList>
    </citation>
    <scope>NUCLEOTIDE SEQUENCE [LARGE SCALE GENOMIC DNA]</scope>
    <source>
        <strain evidence="1 2">JCM 14827</strain>
    </source>
</reference>
<dbReference type="Proteomes" id="UP001367513">
    <property type="component" value="Unassembled WGS sequence"/>
</dbReference>
<sequence>MAPSCPTLFPHAPAAVVPAAVARLRPEFPGRRVVTVVRRSLADLAGAPVPALPELVERLARQRLLDGEG</sequence>
<evidence type="ECO:0000313" key="2">
    <source>
        <dbReference type="Proteomes" id="UP001367513"/>
    </source>
</evidence>
<dbReference type="RefSeq" id="WP_346104442.1">
    <property type="nucleotide sequence ID" value="NZ_BAAAOD010000035.1"/>
</dbReference>
<keyword evidence="2" id="KW-1185">Reference proteome</keyword>
<proteinExistence type="predicted"/>